<feature type="region of interest" description="Disordered" evidence="1">
    <location>
        <begin position="44"/>
        <end position="73"/>
    </location>
</feature>
<sequence>MLPASTGSGGVVARVAGRPLLQLADRVVPGGVHALANEALGRDRRSLRGLRGPEALDRDGHDNARTSGLAVVG</sequence>
<dbReference type="EMBL" id="CAEZZD010000101">
    <property type="protein sequence ID" value="CAB4751424.1"/>
    <property type="molecule type" value="Genomic_DNA"/>
</dbReference>
<organism evidence="2">
    <name type="scientific">freshwater metagenome</name>
    <dbReference type="NCBI Taxonomy" id="449393"/>
    <lineage>
        <taxon>unclassified sequences</taxon>
        <taxon>metagenomes</taxon>
        <taxon>ecological metagenomes</taxon>
    </lineage>
</organism>
<evidence type="ECO:0000313" key="2">
    <source>
        <dbReference type="EMBL" id="CAB4751424.1"/>
    </source>
</evidence>
<feature type="compositionally biased region" description="Basic and acidic residues" evidence="1">
    <location>
        <begin position="54"/>
        <end position="64"/>
    </location>
</feature>
<reference evidence="2" key="1">
    <citation type="submission" date="2020-05" db="EMBL/GenBank/DDBJ databases">
        <authorList>
            <person name="Chiriac C."/>
            <person name="Salcher M."/>
            <person name="Ghai R."/>
            <person name="Kavagutti S V."/>
        </authorList>
    </citation>
    <scope>NUCLEOTIDE SEQUENCE</scope>
</reference>
<evidence type="ECO:0000256" key="1">
    <source>
        <dbReference type="SAM" id="MobiDB-lite"/>
    </source>
</evidence>
<name>A0A6J6TXI6_9ZZZZ</name>
<dbReference type="AlphaFoldDB" id="A0A6J6TXI6"/>
<protein>
    <submittedName>
        <fullName evidence="2">Unannotated protein</fullName>
    </submittedName>
</protein>
<accession>A0A6J6TXI6</accession>
<gene>
    <name evidence="2" type="ORF">UFOPK2824_00721</name>
</gene>
<proteinExistence type="predicted"/>